<protein>
    <submittedName>
        <fullName evidence="3">Uncharacterized protein</fullName>
    </submittedName>
</protein>
<feature type="coiled-coil region" evidence="1">
    <location>
        <begin position="9"/>
        <end position="36"/>
    </location>
</feature>
<gene>
    <name evidence="3" type="ORF">WA026_001352</name>
</gene>
<name>A0AAW1UQ46_9CUCU</name>
<feature type="region of interest" description="Disordered" evidence="2">
    <location>
        <begin position="93"/>
        <end position="123"/>
    </location>
</feature>
<reference evidence="3 4" key="1">
    <citation type="submission" date="2023-03" db="EMBL/GenBank/DDBJ databases">
        <title>Genome insight into feeding habits of ladybird beetles.</title>
        <authorList>
            <person name="Li H.-S."/>
            <person name="Huang Y.-H."/>
            <person name="Pang H."/>
        </authorList>
    </citation>
    <scope>NUCLEOTIDE SEQUENCE [LARGE SCALE GENOMIC DNA]</scope>
    <source>
        <strain evidence="3">SYSU_2023b</strain>
        <tissue evidence="3">Whole body</tissue>
    </source>
</reference>
<evidence type="ECO:0000313" key="4">
    <source>
        <dbReference type="Proteomes" id="UP001431783"/>
    </source>
</evidence>
<evidence type="ECO:0000256" key="1">
    <source>
        <dbReference type="SAM" id="Coils"/>
    </source>
</evidence>
<sequence length="250" mass="27617">MNAAVDYVNSEGAQNIEVLQEDIEHLVREKDLLQELFNKMEYTINLQNVVIASLNDESLESNNSAASVRNNFDKCVMSALSALTLSYTKYSKTETGSRTKNPADNITKMDSTSATRNPDILKPRAGNIIQPEDVKNAIALAENSLGKDTNKPPILKKGYQVVDEGDLCPKAILSPLKNTGLFEMMQFNTQCIMNKLNFIEIFLQPLTPSVICVAEHWWNPSSLPSAIIPGYTQAAAFCRTISIPAGELIF</sequence>
<dbReference type="AlphaFoldDB" id="A0AAW1UQ46"/>
<keyword evidence="1" id="KW-0175">Coiled coil</keyword>
<dbReference type="Proteomes" id="UP001431783">
    <property type="component" value="Unassembled WGS sequence"/>
</dbReference>
<accession>A0AAW1UQ46</accession>
<organism evidence="3 4">
    <name type="scientific">Henosepilachna vigintioctopunctata</name>
    <dbReference type="NCBI Taxonomy" id="420089"/>
    <lineage>
        <taxon>Eukaryota</taxon>
        <taxon>Metazoa</taxon>
        <taxon>Ecdysozoa</taxon>
        <taxon>Arthropoda</taxon>
        <taxon>Hexapoda</taxon>
        <taxon>Insecta</taxon>
        <taxon>Pterygota</taxon>
        <taxon>Neoptera</taxon>
        <taxon>Endopterygota</taxon>
        <taxon>Coleoptera</taxon>
        <taxon>Polyphaga</taxon>
        <taxon>Cucujiformia</taxon>
        <taxon>Coccinelloidea</taxon>
        <taxon>Coccinellidae</taxon>
        <taxon>Epilachninae</taxon>
        <taxon>Epilachnini</taxon>
        <taxon>Henosepilachna</taxon>
    </lineage>
</organism>
<dbReference type="EMBL" id="JARQZJ010000091">
    <property type="protein sequence ID" value="KAK9883155.1"/>
    <property type="molecule type" value="Genomic_DNA"/>
</dbReference>
<evidence type="ECO:0000256" key="2">
    <source>
        <dbReference type="SAM" id="MobiDB-lite"/>
    </source>
</evidence>
<proteinExistence type="predicted"/>
<keyword evidence="4" id="KW-1185">Reference proteome</keyword>
<feature type="compositionally biased region" description="Polar residues" evidence="2">
    <location>
        <begin position="98"/>
        <end position="116"/>
    </location>
</feature>
<evidence type="ECO:0000313" key="3">
    <source>
        <dbReference type="EMBL" id="KAK9883155.1"/>
    </source>
</evidence>
<comment type="caution">
    <text evidence="3">The sequence shown here is derived from an EMBL/GenBank/DDBJ whole genome shotgun (WGS) entry which is preliminary data.</text>
</comment>